<keyword evidence="5 9" id="KW-0560">Oxidoreductase</keyword>
<evidence type="ECO:0000256" key="7">
    <source>
        <dbReference type="ARBA" id="ARBA00023033"/>
    </source>
</evidence>
<evidence type="ECO:0000313" key="11">
    <source>
        <dbReference type="EMBL" id="GMN32316.1"/>
    </source>
</evidence>
<comment type="caution">
    <text evidence="11">The sequence shown here is derived from an EMBL/GenBank/DDBJ whole genome shotgun (WGS) entry which is preliminary data.</text>
</comment>
<dbReference type="PANTHER" id="PTHR47950">
    <property type="entry name" value="CYTOCHROME P450, FAMILY 76, SUBFAMILY C, POLYPEPTIDE 5-RELATED"/>
    <property type="match status" value="1"/>
</dbReference>
<dbReference type="PRINTS" id="PR00463">
    <property type="entry name" value="EP450I"/>
</dbReference>
<comment type="cofactor">
    <cofactor evidence="1 8">
        <name>heme</name>
        <dbReference type="ChEBI" id="CHEBI:30413"/>
    </cofactor>
</comment>
<dbReference type="PROSITE" id="PS00086">
    <property type="entry name" value="CYTOCHROME_P450"/>
    <property type="match status" value="1"/>
</dbReference>
<organism evidence="11 12">
    <name type="scientific">Ficus carica</name>
    <name type="common">Common fig</name>
    <dbReference type="NCBI Taxonomy" id="3494"/>
    <lineage>
        <taxon>Eukaryota</taxon>
        <taxon>Viridiplantae</taxon>
        <taxon>Streptophyta</taxon>
        <taxon>Embryophyta</taxon>
        <taxon>Tracheophyta</taxon>
        <taxon>Spermatophyta</taxon>
        <taxon>Magnoliopsida</taxon>
        <taxon>eudicotyledons</taxon>
        <taxon>Gunneridae</taxon>
        <taxon>Pentapetalae</taxon>
        <taxon>rosids</taxon>
        <taxon>fabids</taxon>
        <taxon>Rosales</taxon>
        <taxon>Moraceae</taxon>
        <taxon>Ficeae</taxon>
        <taxon>Ficus</taxon>
    </lineage>
</organism>
<dbReference type="AlphaFoldDB" id="A0AA88A0Y2"/>
<feature type="transmembrane region" description="Helical" evidence="10">
    <location>
        <begin position="12"/>
        <end position="30"/>
    </location>
</feature>
<evidence type="ECO:0000256" key="5">
    <source>
        <dbReference type="ARBA" id="ARBA00023002"/>
    </source>
</evidence>
<dbReference type="EMBL" id="BTGU01000003">
    <property type="protein sequence ID" value="GMN32316.1"/>
    <property type="molecule type" value="Genomic_DNA"/>
</dbReference>
<reference evidence="11" key="1">
    <citation type="submission" date="2023-07" db="EMBL/GenBank/DDBJ databases">
        <title>draft genome sequence of fig (Ficus carica).</title>
        <authorList>
            <person name="Takahashi T."/>
            <person name="Nishimura K."/>
        </authorList>
    </citation>
    <scope>NUCLEOTIDE SEQUENCE</scope>
</reference>
<name>A0AA88A0Y2_FICCA</name>
<dbReference type="Pfam" id="PF00067">
    <property type="entry name" value="p450"/>
    <property type="match status" value="1"/>
</dbReference>
<dbReference type="InterPro" id="IPR002401">
    <property type="entry name" value="Cyt_P450_E_grp-I"/>
</dbReference>
<evidence type="ECO:0000256" key="3">
    <source>
        <dbReference type="ARBA" id="ARBA00022617"/>
    </source>
</evidence>
<feature type="binding site" description="axial binding residue" evidence="8">
    <location>
        <position position="426"/>
    </location>
    <ligand>
        <name>heme</name>
        <dbReference type="ChEBI" id="CHEBI:30413"/>
    </ligand>
    <ligandPart>
        <name>Fe</name>
        <dbReference type="ChEBI" id="CHEBI:18248"/>
    </ligandPart>
</feature>
<evidence type="ECO:0000256" key="2">
    <source>
        <dbReference type="ARBA" id="ARBA00010617"/>
    </source>
</evidence>
<dbReference type="InterPro" id="IPR017972">
    <property type="entry name" value="Cyt_P450_CS"/>
</dbReference>
<proteinExistence type="inferred from homology"/>
<gene>
    <name evidence="11" type="ORF">TIFTF001_003611</name>
</gene>
<evidence type="ECO:0000256" key="10">
    <source>
        <dbReference type="SAM" id="Phobius"/>
    </source>
</evidence>
<dbReference type="Proteomes" id="UP001187192">
    <property type="component" value="Unassembled WGS sequence"/>
</dbReference>
<evidence type="ECO:0000313" key="12">
    <source>
        <dbReference type="Proteomes" id="UP001187192"/>
    </source>
</evidence>
<keyword evidence="7 9" id="KW-0503">Monooxygenase</keyword>
<keyword evidence="10" id="KW-0472">Membrane</keyword>
<dbReference type="PANTHER" id="PTHR47950:SF6">
    <property type="entry name" value="CYTOCHROME P450"/>
    <property type="match status" value="1"/>
</dbReference>
<accession>A0AA88A0Y2</accession>
<evidence type="ECO:0008006" key="13">
    <source>
        <dbReference type="Google" id="ProtNLM"/>
    </source>
</evidence>
<dbReference type="PRINTS" id="PR00385">
    <property type="entry name" value="P450"/>
</dbReference>
<dbReference type="GO" id="GO:0016705">
    <property type="term" value="F:oxidoreductase activity, acting on paired donors, with incorporation or reduction of molecular oxygen"/>
    <property type="evidence" value="ECO:0007669"/>
    <property type="project" value="InterPro"/>
</dbReference>
<protein>
    <recommendedName>
        <fullName evidence="13">Cytochrome P450</fullName>
    </recommendedName>
</protein>
<dbReference type="InterPro" id="IPR036396">
    <property type="entry name" value="Cyt_P450_sf"/>
</dbReference>
<evidence type="ECO:0000256" key="6">
    <source>
        <dbReference type="ARBA" id="ARBA00023004"/>
    </source>
</evidence>
<comment type="similarity">
    <text evidence="2 9">Belongs to the cytochrome P450 family.</text>
</comment>
<evidence type="ECO:0000256" key="9">
    <source>
        <dbReference type="RuleBase" id="RU000461"/>
    </source>
</evidence>
<dbReference type="GO" id="GO:0020037">
    <property type="term" value="F:heme binding"/>
    <property type="evidence" value="ECO:0007669"/>
    <property type="project" value="InterPro"/>
</dbReference>
<dbReference type="GO" id="GO:0004497">
    <property type="term" value="F:monooxygenase activity"/>
    <property type="evidence" value="ECO:0007669"/>
    <property type="project" value="UniProtKB-KW"/>
</dbReference>
<dbReference type="GO" id="GO:0005506">
    <property type="term" value="F:iron ion binding"/>
    <property type="evidence" value="ECO:0007669"/>
    <property type="project" value="InterPro"/>
</dbReference>
<keyword evidence="12" id="KW-1185">Reference proteome</keyword>
<keyword evidence="10" id="KW-0812">Transmembrane</keyword>
<dbReference type="InterPro" id="IPR001128">
    <property type="entry name" value="Cyt_P450"/>
</dbReference>
<dbReference type="FunFam" id="1.10.630.10:FF:000126">
    <property type="entry name" value="Predicted protein"/>
    <property type="match status" value="1"/>
</dbReference>
<evidence type="ECO:0000256" key="1">
    <source>
        <dbReference type="ARBA" id="ARBA00001971"/>
    </source>
</evidence>
<dbReference type="SUPFAM" id="SSF48264">
    <property type="entry name" value="Cytochrome P450"/>
    <property type="match status" value="1"/>
</dbReference>
<evidence type="ECO:0000256" key="8">
    <source>
        <dbReference type="PIRSR" id="PIRSR602401-1"/>
    </source>
</evidence>
<evidence type="ECO:0000256" key="4">
    <source>
        <dbReference type="ARBA" id="ARBA00022723"/>
    </source>
</evidence>
<keyword evidence="4 8" id="KW-0479">Metal-binding</keyword>
<sequence>MAESVVMEIPKSLFPFLLLLPLLYFIFKHFKYPKNSGSGSLPPGPYPWPIVGNLLQVWKDPLTTLTKFGQIYGPVFSVKPEDRLLACRTVPHILPAKNPELNNQYIGWASEYAESWRDLRSVCKALIFSSKAIESQACLREEKAMKMVKYVGSMEGKPVKIVSVTFAAVFDMLSRIFLSLDLISFEKEIEDGWLNRLFRDLVEMAVQPNVSDFYPILSPLDLQGLRKKIVKIHEQICSKWGDIIKERRERKTSGEDNNPGQQDLLDGLISNGFTNDQIIVMLRELLLAGSDSSAATIEWIMTELIKNPRCMKIVQEELAREIGQNMVRESDLPKLPYLQACFKETLRLYPPAPFLIPRRALESCQILNYTIPKDSKVQVNVRAIGRDPKYWENPLVFKPERFLDSSLDFKGNDFEYLPFGSGRRMCPGMPMAIKQVPLVVASLLHFFDWSLPNGENPKDLSMSTIFGLTLVKEKSLLLIPKVRRSLPM</sequence>
<dbReference type="Gene3D" id="1.10.630.10">
    <property type="entry name" value="Cytochrome P450"/>
    <property type="match status" value="1"/>
</dbReference>
<keyword evidence="6 8" id="KW-0408">Iron</keyword>
<keyword evidence="10" id="KW-1133">Transmembrane helix</keyword>
<keyword evidence="3 8" id="KW-0349">Heme</keyword>